<keyword evidence="8" id="KW-0804">Transcription</keyword>
<dbReference type="GO" id="GO:0003677">
    <property type="term" value="F:DNA binding"/>
    <property type="evidence" value="ECO:0007669"/>
    <property type="project" value="UniProtKB-KW"/>
</dbReference>
<evidence type="ECO:0000259" key="13">
    <source>
        <dbReference type="PROSITE" id="PS50888"/>
    </source>
</evidence>
<comment type="similarity">
    <text evidence="1">Belongs to the MAX family.</text>
</comment>
<evidence type="ECO:0000256" key="1">
    <source>
        <dbReference type="ARBA" id="ARBA00007628"/>
    </source>
</evidence>
<feature type="region of interest" description="Disordered" evidence="12">
    <location>
        <begin position="182"/>
        <end position="220"/>
    </location>
</feature>
<evidence type="ECO:0000256" key="6">
    <source>
        <dbReference type="ARBA" id="ARBA00023125"/>
    </source>
</evidence>
<sequence>MVHKRTRLLRIFTALSVAETRSKVALELFQRCLTERRGTNLLRTCYSSYLVRGPVTKRNRSFRLSETGCECGVTGAEKRAHHNALERKRRDHIKDSFSSLRESVPALQGEKVVSSSKVSRALILKKAADYIQFMRRKNSAHQQDIDDLKRQNNLLETQIRTLEKAKATGNYAVESSEVALVNSHSGSISSYPQETESDTSDSETAHKTRRPKKLKVAAGL</sequence>
<name>A0A7R9ECT5_9NEOP</name>
<evidence type="ECO:0000256" key="7">
    <source>
        <dbReference type="ARBA" id="ARBA00023159"/>
    </source>
</evidence>
<gene>
    <name evidence="14" type="ORF">TMSB3V08_LOCUS7391</name>
</gene>
<dbReference type="FunFam" id="4.10.280.10:FF:000023">
    <property type="entry name" value="MAX isoform 13"/>
    <property type="match status" value="1"/>
</dbReference>
<evidence type="ECO:0000256" key="8">
    <source>
        <dbReference type="ARBA" id="ARBA00023163"/>
    </source>
</evidence>
<protein>
    <recommendedName>
        <fullName evidence="2">Protein max</fullName>
    </recommendedName>
    <alternativeName>
        <fullName evidence="10">Myc-associated factor X</fullName>
    </alternativeName>
</protein>
<feature type="compositionally biased region" description="Polar residues" evidence="12">
    <location>
        <begin position="182"/>
        <end position="194"/>
    </location>
</feature>
<evidence type="ECO:0000256" key="9">
    <source>
        <dbReference type="ARBA" id="ARBA00023242"/>
    </source>
</evidence>
<dbReference type="GO" id="GO:0046983">
    <property type="term" value="F:protein dimerization activity"/>
    <property type="evidence" value="ECO:0007669"/>
    <property type="project" value="InterPro"/>
</dbReference>
<dbReference type="AlphaFoldDB" id="A0A7R9ECT5"/>
<dbReference type="SMART" id="SM00353">
    <property type="entry name" value="HLH"/>
    <property type="match status" value="1"/>
</dbReference>
<dbReference type="InterPro" id="IPR011598">
    <property type="entry name" value="bHLH_dom"/>
</dbReference>
<dbReference type="GO" id="GO:0090575">
    <property type="term" value="C:RNA polymerase II transcription regulator complex"/>
    <property type="evidence" value="ECO:0007669"/>
    <property type="project" value="TreeGrafter"/>
</dbReference>
<accession>A0A7R9ECT5</accession>
<keyword evidence="6" id="KW-0238">DNA-binding</keyword>
<evidence type="ECO:0000256" key="3">
    <source>
        <dbReference type="ARBA" id="ARBA00022491"/>
    </source>
</evidence>
<evidence type="ECO:0000256" key="2">
    <source>
        <dbReference type="ARBA" id="ARBA00017633"/>
    </source>
</evidence>
<dbReference type="InterPro" id="IPR036638">
    <property type="entry name" value="HLH_DNA-bd_sf"/>
</dbReference>
<dbReference type="Pfam" id="PF00010">
    <property type="entry name" value="HLH"/>
    <property type="match status" value="1"/>
</dbReference>
<evidence type="ECO:0000313" key="14">
    <source>
        <dbReference type="EMBL" id="CAD7430637.1"/>
    </source>
</evidence>
<keyword evidence="3" id="KW-0678">Repressor</keyword>
<keyword evidence="4" id="KW-0597">Phosphoprotein</keyword>
<proteinExistence type="inferred from homology"/>
<dbReference type="PROSITE" id="PS50888">
    <property type="entry name" value="BHLH"/>
    <property type="match status" value="1"/>
</dbReference>
<feature type="domain" description="BHLH" evidence="13">
    <location>
        <begin position="77"/>
        <end position="134"/>
    </location>
</feature>
<evidence type="ECO:0000256" key="5">
    <source>
        <dbReference type="ARBA" id="ARBA00023015"/>
    </source>
</evidence>
<reference evidence="14" key="1">
    <citation type="submission" date="2020-11" db="EMBL/GenBank/DDBJ databases">
        <authorList>
            <person name="Tran Van P."/>
        </authorList>
    </citation>
    <scope>NUCLEOTIDE SEQUENCE</scope>
</reference>
<dbReference type="GO" id="GO:0003700">
    <property type="term" value="F:DNA-binding transcription factor activity"/>
    <property type="evidence" value="ECO:0007669"/>
    <property type="project" value="TreeGrafter"/>
</dbReference>
<dbReference type="PANTHER" id="PTHR10328">
    <property type="entry name" value="PROTEIN MAX MYC-ASSOCIATED FACTOR X"/>
    <property type="match status" value="1"/>
</dbReference>
<keyword evidence="5" id="KW-0805">Transcription regulation</keyword>
<keyword evidence="7" id="KW-0010">Activator</keyword>
<evidence type="ECO:0000256" key="4">
    <source>
        <dbReference type="ARBA" id="ARBA00022553"/>
    </source>
</evidence>
<organism evidence="14">
    <name type="scientific">Timema monikensis</name>
    <dbReference type="NCBI Taxonomy" id="170555"/>
    <lineage>
        <taxon>Eukaryota</taxon>
        <taxon>Metazoa</taxon>
        <taxon>Ecdysozoa</taxon>
        <taxon>Arthropoda</taxon>
        <taxon>Hexapoda</taxon>
        <taxon>Insecta</taxon>
        <taxon>Pterygota</taxon>
        <taxon>Neoptera</taxon>
        <taxon>Polyneoptera</taxon>
        <taxon>Phasmatodea</taxon>
        <taxon>Timematodea</taxon>
        <taxon>Timematoidea</taxon>
        <taxon>Timematidae</taxon>
        <taxon>Timema</taxon>
    </lineage>
</organism>
<feature type="compositionally biased region" description="Basic residues" evidence="12">
    <location>
        <begin position="207"/>
        <end position="220"/>
    </location>
</feature>
<dbReference type="Gene3D" id="4.10.280.10">
    <property type="entry name" value="Helix-loop-helix DNA-binding domain"/>
    <property type="match status" value="1"/>
</dbReference>
<dbReference type="PANTHER" id="PTHR10328:SF3">
    <property type="entry name" value="PROTEIN MAX"/>
    <property type="match status" value="1"/>
</dbReference>
<dbReference type="EMBL" id="OB794577">
    <property type="protein sequence ID" value="CAD7430637.1"/>
    <property type="molecule type" value="Genomic_DNA"/>
</dbReference>
<evidence type="ECO:0000256" key="10">
    <source>
        <dbReference type="ARBA" id="ARBA00029944"/>
    </source>
</evidence>
<keyword evidence="11" id="KW-0175">Coiled coil</keyword>
<dbReference type="GO" id="GO:0045944">
    <property type="term" value="P:positive regulation of transcription by RNA polymerase II"/>
    <property type="evidence" value="ECO:0007669"/>
    <property type="project" value="TreeGrafter"/>
</dbReference>
<feature type="coiled-coil region" evidence="11">
    <location>
        <begin position="131"/>
        <end position="168"/>
    </location>
</feature>
<evidence type="ECO:0000256" key="12">
    <source>
        <dbReference type="SAM" id="MobiDB-lite"/>
    </source>
</evidence>
<keyword evidence="9" id="KW-0539">Nucleus</keyword>
<dbReference type="CDD" id="cd11406">
    <property type="entry name" value="bHLHzip_Max"/>
    <property type="match status" value="1"/>
</dbReference>
<dbReference type="SUPFAM" id="SSF47459">
    <property type="entry name" value="HLH, helix-loop-helix DNA-binding domain"/>
    <property type="match status" value="1"/>
</dbReference>
<evidence type="ECO:0000256" key="11">
    <source>
        <dbReference type="SAM" id="Coils"/>
    </source>
</evidence>